<comment type="caution">
    <text evidence="10">The sequence shown here is derived from an EMBL/GenBank/DDBJ whole genome shotgun (WGS) entry which is preliminary data.</text>
</comment>
<feature type="transmembrane region" description="Helical" evidence="8">
    <location>
        <begin position="170"/>
        <end position="191"/>
    </location>
</feature>
<dbReference type="InterPro" id="IPR011701">
    <property type="entry name" value="MFS"/>
</dbReference>
<dbReference type="SUPFAM" id="SSF103473">
    <property type="entry name" value="MFS general substrate transporter"/>
    <property type="match status" value="1"/>
</dbReference>
<dbReference type="Proteomes" id="UP000317763">
    <property type="component" value="Unassembled WGS sequence"/>
</dbReference>
<evidence type="ECO:0000256" key="3">
    <source>
        <dbReference type="ARBA" id="ARBA00022475"/>
    </source>
</evidence>
<evidence type="ECO:0000256" key="4">
    <source>
        <dbReference type="ARBA" id="ARBA00022692"/>
    </source>
</evidence>
<dbReference type="PANTHER" id="PTHR42718">
    <property type="entry name" value="MAJOR FACILITATOR SUPERFAMILY MULTIDRUG TRANSPORTER MFSC"/>
    <property type="match status" value="1"/>
</dbReference>
<dbReference type="Gene3D" id="1.20.1250.20">
    <property type="entry name" value="MFS general substrate transporter like domains"/>
    <property type="match status" value="1"/>
</dbReference>
<organism evidence="10 11">
    <name type="scientific">Tepidimonas taiwanensis</name>
    <dbReference type="NCBI Taxonomy" id="307486"/>
    <lineage>
        <taxon>Bacteria</taxon>
        <taxon>Pseudomonadati</taxon>
        <taxon>Pseudomonadota</taxon>
        <taxon>Betaproteobacteria</taxon>
        <taxon>Burkholderiales</taxon>
        <taxon>Tepidimonas</taxon>
    </lineage>
</organism>
<keyword evidence="11" id="KW-1185">Reference proteome</keyword>
<feature type="transmembrane region" description="Helical" evidence="8">
    <location>
        <begin position="393"/>
        <end position="414"/>
    </location>
</feature>
<evidence type="ECO:0000256" key="1">
    <source>
        <dbReference type="ARBA" id="ARBA00004651"/>
    </source>
</evidence>
<feature type="transmembrane region" description="Helical" evidence="8">
    <location>
        <begin position="473"/>
        <end position="494"/>
    </location>
</feature>
<feature type="transmembrane region" description="Helical" evidence="8">
    <location>
        <begin position="42"/>
        <end position="64"/>
    </location>
</feature>
<dbReference type="InterPro" id="IPR004638">
    <property type="entry name" value="EmrB-like"/>
</dbReference>
<feature type="transmembrane region" description="Helical" evidence="8">
    <location>
        <begin position="369"/>
        <end position="387"/>
    </location>
</feature>
<name>A0A554XAK1_9BURK</name>
<sequence>MPADDPRRPTGNDTPSSPNPAALADSLQALQARYGERYRWRLLMSVMVGAIAALMSSTVVNVAIPELSHHFTLGQDQAQWVTSGFMAASVVAMLTTPWMLARFGFRRTYELCMLVLLLGGILGGVATHYPWVLAARIAEGVAAGIVQPIPAIIILRAFSPSEQGRASGLFGMGVVLAPALGPSLGGVLVELAGWRSVFFMVVPFGLLAIALARRYVPVTAPGGVAPQPDLALDRWGLLMASAATLTLLTGLVSLHAGPPLQAALLLAASAAALAGFVAWQRRRQRHGNPAALLSLDVFGQRHFAAGGLVALIYGAALFGSTYLIPLYLQMGMGLSAAHVGTLLLPAGLALAGTIAMVGRLADRQPPHRLVQSGLALLALSFAAFGLVDGHTPLVWLVALVILGRVGLGFVLPSLNLGALRGLPAAHLPAGSSAINVLRMLGGSVGVSLSGVVLQWRLAVHGATIAAGTPGPRLAAFAETFGLLAALCALACWRARALGPTGPQR</sequence>
<feature type="domain" description="Major facilitator superfamily (MFS) profile" evidence="9">
    <location>
        <begin position="42"/>
        <end position="502"/>
    </location>
</feature>
<feature type="compositionally biased region" description="Basic and acidic residues" evidence="7">
    <location>
        <begin position="1"/>
        <end position="10"/>
    </location>
</feature>
<feature type="transmembrane region" description="Helical" evidence="8">
    <location>
        <begin position="303"/>
        <end position="324"/>
    </location>
</feature>
<feature type="transmembrane region" description="Helical" evidence="8">
    <location>
        <begin position="111"/>
        <end position="131"/>
    </location>
</feature>
<reference evidence="10 11" key="1">
    <citation type="submission" date="2019-07" db="EMBL/GenBank/DDBJ databases">
        <title>Tepidimonas taiwanensis I1-1 draft genome.</title>
        <authorList>
            <person name="Da Costa M.S."/>
            <person name="Froufe H.J.C."/>
            <person name="Egas C."/>
            <person name="Albuquerque L."/>
        </authorList>
    </citation>
    <scope>NUCLEOTIDE SEQUENCE [LARGE SCALE GENOMIC DNA]</scope>
    <source>
        <strain evidence="10 11">I1-1</strain>
    </source>
</reference>
<dbReference type="STRING" id="307486.GCA_000807215_00812"/>
<evidence type="ECO:0000256" key="6">
    <source>
        <dbReference type="ARBA" id="ARBA00023136"/>
    </source>
</evidence>
<protein>
    <submittedName>
        <fullName evidence="10">Riboflavin transporter RibZ</fullName>
    </submittedName>
</protein>
<accession>A0A554XAK1</accession>
<feature type="transmembrane region" description="Helical" evidence="8">
    <location>
        <begin position="137"/>
        <end position="158"/>
    </location>
</feature>
<feature type="transmembrane region" description="Helical" evidence="8">
    <location>
        <begin position="197"/>
        <end position="216"/>
    </location>
</feature>
<evidence type="ECO:0000313" key="11">
    <source>
        <dbReference type="Proteomes" id="UP000317763"/>
    </source>
</evidence>
<feature type="transmembrane region" description="Helical" evidence="8">
    <location>
        <begin position="84"/>
        <end position="104"/>
    </location>
</feature>
<evidence type="ECO:0000313" key="10">
    <source>
        <dbReference type="EMBL" id="TSE32864.1"/>
    </source>
</evidence>
<gene>
    <name evidence="10" type="primary">ribZ</name>
    <name evidence="10" type="ORF">Ttaiw_00972</name>
</gene>
<evidence type="ECO:0000256" key="5">
    <source>
        <dbReference type="ARBA" id="ARBA00022989"/>
    </source>
</evidence>
<dbReference type="InterPro" id="IPR036259">
    <property type="entry name" value="MFS_trans_sf"/>
</dbReference>
<keyword evidence="3" id="KW-1003">Cell membrane</keyword>
<evidence type="ECO:0000256" key="7">
    <source>
        <dbReference type="SAM" id="MobiDB-lite"/>
    </source>
</evidence>
<dbReference type="GO" id="GO:0022857">
    <property type="term" value="F:transmembrane transporter activity"/>
    <property type="evidence" value="ECO:0007669"/>
    <property type="project" value="InterPro"/>
</dbReference>
<dbReference type="PANTHER" id="PTHR42718:SF46">
    <property type="entry name" value="BLR6921 PROTEIN"/>
    <property type="match status" value="1"/>
</dbReference>
<dbReference type="NCBIfam" id="TIGR00711">
    <property type="entry name" value="efflux_EmrB"/>
    <property type="match status" value="1"/>
</dbReference>
<dbReference type="PROSITE" id="PS50850">
    <property type="entry name" value="MFS"/>
    <property type="match status" value="1"/>
</dbReference>
<feature type="transmembrane region" description="Helical" evidence="8">
    <location>
        <begin position="435"/>
        <end position="453"/>
    </location>
</feature>
<keyword evidence="5 8" id="KW-1133">Transmembrane helix</keyword>
<keyword evidence="4 8" id="KW-0812">Transmembrane</keyword>
<feature type="transmembrane region" description="Helical" evidence="8">
    <location>
        <begin position="262"/>
        <end position="279"/>
    </location>
</feature>
<proteinExistence type="predicted"/>
<comment type="subcellular location">
    <subcellularLocation>
        <location evidence="1">Cell membrane</location>
        <topology evidence="1">Multi-pass membrane protein</topology>
    </subcellularLocation>
</comment>
<evidence type="ECO:0000256" key="8">
    <source>
        <dbReference type="SAM" id="Phobius"/>
    </source>
</evidence>
<dbReference type="OrthoDB" id="9807274at2"/>
<dbReference type="EMBL" id="VJOM01000007">
    <property type="protein sequence ID" value="TSE32864.1"/>
    <property type="molecule type" value="Genomic_DNA"/>
</dbReference>
<dbReference type="InterPro" id="IPR020846">
    <property type="entry name" value="MFS_dom"/>
</dbReference>
<evidence type="ECO:0000259" key="9">
    <source>
        <dbReference type="PROSITE" id="PS50850"/>
    </source>
</evidence>
<feature type="transmembrane region" description="Helical" evidence="8">
    <location>
        <begin position="237"/>
        <end position="256"/>
    </location>
</feature>
<keyword evidence="2" id="KW-0813">Transport</keyword>
<dbReference type="AlphaFoldDB" id="A0A554XAK1"/>
<dbReference type="GO" id="GO:0005886">
    <property type="term" value="C:plasma membrane"/>
    <property type="evidence" value="ECO:0007669"/>
    <property type="project" value="UniProtKB-SubCell"/>
</dbReference>
<feature type="transmembrane region" description="Helical" evidence="8">
    <location>
        <begin position="336"/>
        <end position="357"/>
    </location>
</feature>
<feature type="region of interest" description="Disordered" evidence="7">
    <location>
        <begin position="1"/>
        <end position="21"/>
    </location>
</feature>
<evidence type="ECO:0000256" key="2">
    <source>
        <dbReference type="ARBA" id="ARBA00022448"/>
    </source>
</evidence>
<keyword evidence="6 8" id="KW-0472">Membrane</keyword>
<dbReference type="PRINTS" id="PR01036">
    <property type="entry name" value="TCRTETB"/>
</dbReference>
<dbReference type="RefSeq" id="WP_082007499.1">
    <property type="nucleotide sequence ID" value="NZ_CP083911.1"/>
</dbReference>
<dbReference type="Gene3D" id="1.20.1720.10">
    <property type="entry name" value="Multidrug resistance protein D"/>
    <property type="match status" value="1"/>
</dbReference>
<dbReference type="Pfam" id="PF07690">
    <property type="entry name" value="MFS_1"/>
    <property type="match status" value="1"/>
</dbReference>